<dbReference type="InterPro" id="IPR056024">
    <property type="entry name" value="DUF7605"/>
</dbReference>
<protein>
    <recommendedName>
        <fullName evidence="6">G domain-containing protein</fullName>
    </recommendedName>
</protein>
<dbReference type="STRING" id="743788.S8EH51"/>
<dbReference type="eggNOG" id="ENOG502QU12">
    <property type="taxonomic scope" value="Eukaryota"/>
</dbReference>
<organism evidence="4 5">
    <name type="scientific">Fomitopsis schrenkii</name>
    <name type="common">Brown rot fungus</name>
    <dbReference type="NCBI Taxonomy" id="2126942"/>
    <lineage>
        <taxon>Eukaryota</taxon>
        <taxon>Fungi</taxon>
        <taxon>Dikarya</taxon>
        <taxon>Basidiomycota</taxon>
        <taxon>Agaricomycotina</taxon>
        <taxon>Agaricomycetes</taxon>
        <taxon>Polyporales</taxon>
        <taxon>Fomitopsis</taxon>
    </lineage>
</organism>
<proteinExistence type="predicted"/>
<dbReference type="HOGENOM" id="CLU_005249_4_1_1"/>
<feature type="domain" description="Dynamin N-terminal" evidence="2">
    <location>
        <begin position="74"/>
        <end position="328"/>
    </location>
</feature>
<dbReference type="Pfam" id="PF00350">
    <property type="entry name" value="Dynamin_N"/>
    <property type="match status" value="1"/>
</dbReference>
<dbReference type="EMBL" id="KE504129">
    <property type="protein sequence ID" value="EPT03573.1"/>
    <property type="molecule type" value="Genomic_DNA"/>
</dbReference>
<feature type="compositionally biased region" description="Acidic residues" evidence="1">
    <location>
        <begin position="472"/>
        <end position="504"/>
    </location>
</feature>
<dbReference type="OrthoDB" id="3598281at2759"/>
<feature type="compositionally biased region" description="Basic and acidic residues" evidence="1">
    <location>
        <begin position="426"/>
        <end position="436"/>
    </location>
</feature>
<reference evidence="4 5" key="1">
    <citation type="journal article" date="2012" name="Science">
        <title>The Paleozoic origin of enzymatic lignin decomposition reconstructed from 31 fungal genomes.</title>
        <authorList>
            <person name="Floudas D."/>
            <person name="Binder M."/>
            <person name="Riley R."/>
            <person name="Barry K."/>
            <person name="Blanchette R.A."/>
            <person name="Henrissat B."/>
            <person name="Martinez A.T."/>
            <person name="Otillar R."/>
            <person name="Spatafora J.W."/>
            <person name="Yadav J.S."/>
            <person name="Aerts A."/>
            <person name="Benoit I."/>
            <person name="Boyd A."/>
            <person name="Carlson A."/>
            <person name="Copeland A."/>
            <person name="Coutinho P.M."/>
            <person name="de Vries R.P."/>
            <person name="Ferreira P."/>
            <person name="Findley K."/>
            <person name="Foster B."/>
            <person name="Gaskell J."/>
            <person name="Glotzer D."/>
            <person name="Gorecki P."/>
            <person name="Heitman J."/>
            <person name="Hesse C."/>
            <person name="Hori C."/>
            <person name="Igarashi K."/>
            <person name="Jurgens J.A."/>
            <person name="Kallen N."/>
            <person name="Kersten P."/>
            <person name="Kohler A."/>
            <person name="Kuees U."/>
            <person name="Kumar T.K.A."/>
            <person name="Kuo A."/>
            <person name="LaButti K."/>
            <person name="Larrondo L.F."/>
            <person name="Lindquist E."/>
            <person name="Ling A."/>
            <person name="Lombard V."/>
            <person name="Lucas S."/>
            <person name="Lundell T."/>
            <person name="Martin R."/>
            <person name="McLaughlin D.J."/>
            <person name="Morgenstern I."/>
            <person name="Morin E."/>
            <person name="Murat C."/>
            <person name="Nagy L.G."/>
            <person name="Nolan M."/>
            <person name="Ohm R.A."/>
            <person name="Patyshakuliyeva A."/>
            <person name="Rokas A."/>
            <person name="Ruiz-Duenas F.J."/>
            <person name="Sabat G."/>
            <person name="Salamov A."/>
            <person name="Samejima M."/>
            <person name="Schmutz J."/>
            <person name="Slot J.C."/>
            <person name="St John F."/>
            <person name="Stenlid J."/>
            <person name="Sun H."/>
            <person name="Sun S."/>
            <person name="Syed K."/>
            <person name="Tsang A."/>
            <person name="Wiebenga A."/>
            <person name="Young D."/>
            <person name="Pisabarro A."/>
            <person name="Eastwood D.C."/>
            <person name="Martin F."/>
            <person name="Cullen D."/>
            <person name="Grigoriev I.V."/>
            <person name="Hibbett D.S."/>
        </authorList>
    </citation>
    <scope>NUCLEOTIDE SEQUENCE</scope>
    <source>
        <strain evidence="5">FP-58527</strain>
    </source>
</reference>
<dbReference type="AlphaFoldDB" id="S8EH51"/>
<dbReference type="Pfam" id="PF24564">
    <property type="entry name" value="DUF7605"/>
    <property type="match status" value="1"/>
</dbReference>
<dbReference type="Proteomes" id="UP000015241">
    <property type="component" value="Unassembled WGS sequence"/>
</dbReference>
<feature type="region of interest" description="Disordered" evidence="1">
    <location>
        <begin position="426"/>
        <end position="533"/>
    </location>
</feature>
<feature type="domain" description="DUF7605" evidence="3">
    <location>
        <begin position="825"/>
        <end position="987"/>
    </location>
</feature>
<name>S8EH51_FOMSC</name>
<evidence type="ECO:0000259" key="2">
    <source>
        <dbReference type="Pfam" id="PF00350"/>
    </source>
</evidence>
<feature type="compositionally biased region" description="Basic residues" evidence="1">
    <location>
        <begin position="450"/>
        <end position="468"/>
    </location>
</feature>
<dbReference type="InterPro" id="IPR045063">
    <property type="entry name" value="Dynamin_N"/>
</dbReference>
<evidence type="ECO:0000256" key="1">
    <source>
        <dbReference type="SAM" id="MobiDB-lite"/>
    </source>
</evidence>
<dbReference type="PANTHER" id="PTHR36681">
    <property type="entry name" value="NUCLEAR GTPASE, GERMINAL CENTER-ASSOCIATED, TANDEM DUPLICATE 3"/>
    <property type="match status" value="1"/>
</dbReference>
<dbReference type="Gene3D" id="3.40.50.300">
    <property type="entry name" value="P-loop containing nucleotide triphosphate hydrolases"/>
    <property type="match status" value="2"/>
</dbReference>
<evidence type="ECO:0000313" key="5">
    <source>
        <dbReference type="Proteomes" id="UP000015241"/>
    </source>
</evidence>
<evidence type="ECO:0000259" key="3">
    <source>
        <dbReference type="Pfam" id="PF24564"/>
    </source>
</evidence>
<sequence length="1087" mass="121089">MSAKENEASTAYTVFKLVDEIDYLPENALKEGLGMVKTLKSNIKTLELGNKMRKDVWLREIESLQSQGAPTTMIAVCGATGAGKSSILNAILDDNIVPTSGMRACTAVVTEIAYHTKKTIDGDISFLTEQEWRDELAILLEDMVDEDGNVKRTTDLRGEAGVAWSKVHAVYPKITQEMLANMKVDQIIARDPNVRAILGTTKHVTANDSRVFSKEIAKYIDSKEKKHGKKSKKDKEQANSFMAMLKKDNTKKDKDDDGPAFWPLIRQVRVKCNSKALSTGAILVDLPGVADANAARNNIAKDYMKKCDCIWILAPITRAVDDKTARDLMGDAFKMQLMNGAYDDHAITFIASKCDDVSCTEVINALDLSDNPELEKIEEQIDQCKEDTVKWRKKKAEAEASIKGVEAKLGDIRAYIHEYEEHKTALEHGEPFERRLTAKKMGSKAASTSRGKKRKNTRGGKKTSKRRRASDSDFDEDEDDLIDDDSDSSESEEESDGSESEDNGSESSGSAASDKESDDEEEEADEDEEVTVESLQQKIKEAKEAIKTGRTQLSEYRKQKKEANDMLATLKKKQVKTQRDKNAFCSLKRSEFSRDVLKEDFRQGLKDLDDAAAEQRDPDNFDPTKDIRDYSAINLPVFTCSARDYVRIKGQVKGDGDPSCFTKVEDTGVPELQKWCHTLTVSSRERAARNFLVHLKTFANSIKSYVSDNGDVTAADRLALREKFESTQEDDEDDNMDGMLYGGGWASSDDLMDGLDPYALAGLPHANLYAMNKPAPKVDARGEAVGITPRLTREFKQVINDCVKDLQNCFRDGLEEKCKIGAANASSAAVETSDTFAASMHWATYRATLRRHGSWRQDLNMDLTNPFTRQIASSWQKVFEADLFASFEKHTLDVIDKLLKDVQETAAPGLKERARGQGELCLQEAEVALKKTLDVVRDTMTTQQKETSRCLAPHVQEQLFDGYDDAMEERGLGSVARQKAVFHKFVDNIKNELFEGTVDVLFGRLDSAAEAIGKALEEAFSALAEKIEVSIAVLWEGVRDDPEQVKAREAVIASTMEMIQQVELWQQAATVRRERAPSVANAADTAE</sequence>
<dbReference type="PANTHER" id="PTHR36681:SF3">
    <property type="entry name" value="NUCLEAR GTPASE, GERMINAL CENTER-ASSOCIATED, TANDEM DUPLICATE 3"/>
    <property type="match status" value="1"/>
</dbReference>
<feature type="compositionally biased region" description="Acidic residues" evidence="1">
    <location>
        <begin position="516"/>
        <end position="531"/>
    </location>
</feature>
<dbReference type="SUPFAM" id="SSF52540">
    <property type="entry name" value="P-loop containing nucleoside triphosphate hydrolases"/>
    <property type="match status" value="1"/>
</dbReference>
<keyword evidence="5" id="KW-1185">Reference proteome</keyword>
<gene>
    <name evidence="4" type="ORF">FOMPIDRAFT_149844</name>
</gene>
<evidence type="ECO:0000313" key="4">
    <source>
        <dbReference type="EMBL" id="EPT03573.1"/>
    </source>
</evidence>
<evidence type="ECO:0008006" key="6">
    <source>
        <dbReference type="Google" id="ProtNLM"/>
    </source>
</evidence>
<dbReference type="InterPro" id="IPR027417">
    <property type="entry name" value="P-loop_NTPase"/>
</dbReference>
<accession>S8EH51</accession>
<dbReference type="InParanoid" id="S8EH51"/>